<organism evidence="2 3">
    <name type="scientific">Neocucurbitaria cava</name>
    <dbReference type="NCBI Taxonomy" id="798079"/>
    <lineage>
        <taxon>Eukaryota</taxon>
        <taxon>Fungi</taxon>
        <taxon>Dikarya</taxon>
        <taxon>Ascomycota</taxon>
        <taxon>Pezizomycotina</taxon>
        <taxon>Dothideomycetes</taxon>
        <taxon>Pleosporomycetidae</taxon>
        <taxon>Pleosporales</taxon>
        <taxon>Pleosporineae</taxon>
        <taxon>Cucurbitariaceae</taxon>
        <taxon>Neocucurbitaria</taxon>
    </lineage>
</organism>
<proteinExistence type="predicted"/>
<keyword evidence="3" id="KW-1185">Reference proteome</keyword>
<evidence type="ECO:0000313" key="3">
    <source>
        <dbReference type="Proteomes" id="UP001140560"/>
    </source>
</evidence>
<feature type="region of interest" description="Disordered" evidence="1">
    <location>
        <begin position="69"/>
        <end position="102"/>
    </location>
</feature>
<accession>A0A9W8YA97</accession>
<evidence type="ECO:0000313" key="2">
    <source>
        <dbReference type="EMBL" id="KAJ4372092.1"/>
    </source>
</evidence>
<name>A0A9W8YA97_9PLEO</name>
<reference evidence="2" key="1">
    <citation type="submission" date="2022-10" db="EMBL/GenBank/DDBJ databases">
        <title>Tapping the CABI collections for fungal endophytes: first genome assemblies for Collariella, Neodidymelliopsis, Ascochyta clinopodiicola, Didymella pomorum, Didymosphaeria variabile, Neocosmospora piperis and Neocucurbitaria cava.</title>
        <authorList>
            <person name="Hill R."/>
        </authorList>
    </citation>
    <scope>NUCLEOTIDE SEQUENCE</scope>
    <source>
        <strain evidence="2">IMI 356814</strain>
    </source>
</reference>
<comment type="caution">
    <text evidence="2">The sequence shown here is derived from an EMBL/GenBank/DDBJ whole genome shotgun (WGS) entry which is preliminary data.</text>
</comment>
<feature type="compositionally biased region" description="Polar residues" evidence="1">
    <location>
        <begin position="70"/>
        <end position="101"/>
    </location>
</feature>
<protein>
    <submittedName>
        <fullName evidence="2">Uncharacterized protein</fullName>
    </submittedName>
</protein>
<gene>
    <name evidence="2" type="ORF">N0V83_003865</name>
</gene>
<dbReference type="AlphaFoldDB" id="A0A9W8YA97"/>
<evidence type="ECO:0000256" key="1">
    <source>
        <dbReference type="SAM" id="MobiDB-lite"/>
    </source>
</evidence>
<dbReference type="EMBL" id="JAPEUY010000006">
    <property type="protein sequence ID" value="KAJ4372092.1"/>
    <property type="molecule type" value="Genomic_DNA"/>
</dbReference>
<dbReference type="Proteomes" id="UP001140560">
    <property type="component" value="Unassembled WGS sequence"/>
</dbReference>
<sequence length="124" mass="13342">MPNHFNTSPLVESGDCSEGLQGSAYVYQRASGATARRESQTLVANTQAHISSGQPAAKAQEQKTRLLLSNAPQTKAEQQRSTLRRLSQVITGKGQSSSSADSVDLEDLVLRILHESKAINPNSH</sequence>
<dbReference type="OrthoDB" id="6077919at2759"/>